<dbReference type="Pfam" id="PF21528">
    <property type="entry name" value="CC2D1A-B_DM14"/>
    <property type="match status" value="1"/>
</dbReference>
<protein>
    <recommendedName>
        <fullName evidence="2">DM14 domain-containing protein</fullName>
    </recommendedName>
</protein>
<evidence type="ECO:0000313" key="4">
    <source>
        <dbReference type="Proteomes" id="UP000230423"/>
    </source>
</evidence>
<proteinExistence type="predicted"/>
<dbReference type="Proteomes" id="UP000230423">
    <property type="component" value="Unassembled WGS sequence"/>
</dbReference>
<accession>A0A2G9U2Y8</accession>
<dbReference type="EMBL" id="KZ349837">
    <property type="protein sequence ID" value="PIO64518.1"/>
    <property type="molecule type" value="Genomic_DNA"/>
</dbReference>
<reference evidence="3 4" key="1">
    <citation type="submission" date="2015-09" db="EMBL/GenBank/DDBJ databases">
        <title>Draft genome of the parasitic nematode Teladorsagia circumcincta isolate WARC Sus (inbred).</title>
        <authorList>
            <person name="Mitreva M."/>
        </authorList>
    </citation>
    <scope>NUCLEOTIDE SEQUENCE [LARGE SCALE GENOMIC DNA]</scope>
    <source>
        <strain evidence="3 4">S</strain>
    </source>
</reference>
<evidence type="ECO:0000313" key="3">
    <source>
        <dbReference type="EMBL" id="PIO64518.1"/>
    </source>
</evidence>
<evidence type="ECO:0000259" key="2">
    <source>
        <dbReference type="SMART" id="SM00685"/>
    </source>
</evidence>
<sequence length="256" mass="27269">ALAALETASADELDLADVPSTPPPYRKVEKPATFLGGLQTRMQKFQSLAKKAAQEGNDRKARMNRRMADQYAAAIQDAKAGRPVIVADLPSLPDMPPLPPQNPQGAAPIGPVPGVRPPPAVGPLASSGEAGKSRNTTQLEFLIKRQNEFRHAAMQAKAKGNMELAKKYLLESKGFDKMIAAAQSGLPVSIKSTPIPPQASTSQATLQPRIVPSATSTTGIEGRGEALSMMEKALIEQVQLAENSRMRFTRLGDVGK</sequence>
<evidence type="ECO:0000256" key="1">
    <source>
        <dbReference type="SAM" id="MobiDB-lite"/>
    </source>
</evidence>
<dbReference type="SMART" id="SM00685">
    <property type="entry name" value="DM14"/>
    <property type="match status" value="2"/>
</dbReference>
<dbReference type="PANTHER" id="PTHR13076:SF9">
    <property type="entry name" value="COILED-COIL AND C2 DOMAIN-CONTAINING PROTEIN 1-LIKE"/>
    <property type="match status" value="1"/>
</dbReference>
<keyword evidence="4" id="KW-1185">Reference proteome</keyword>
<feature type="domain" description="DM14" evidence="2">
    <location>
        <begin position="139"/>
        <end position="197"/>
    </location>
</feature>
<dbReference type="InterPro" id="IPR039725">
    <property type="entry name" value="CC2D1A/B"/>
</dbReference>
<name>A0A2G9U2Y8_TELCI</name>
<dbReference type="PANTHER" id="PTHR13076">
    <property type="entry name" value="COILED-COIL AND C2 DOMAIN-CONTAINING PROTEIN 1-LIKE"/>
    <property type="match status" value="1"/>
</dbReference>
<dbReference type="OrthoDB" id="19996at2759"/>
<dbReference type="AlphaFoldDB" id="A0A2G9U2Y8"/>
<dbReference type="GO" id="GO:0001227">
    <property type="term" value="F:DNA-binding transcription repressor activity, RNA polymerase II-specific"/>
    <property type="evidence" value="ECO:0007669"/>
    <property type="project" value="InterPro"/>
</dbReference>
<feature type="non-terminal residue" evidence="3">
    <location>
        <position position="256"/>
    </location>
</feature>
<feature type="region of interest" description="Disordered" evidence="1">
    <location>
        <begin position="1"/>
        <end position="27"/>
    </location>
</feature>
<feature type="domain" description="DM14" evidence="2">
    <location>
        <begin position="35"/>
        <end position="93"/>
    </location>
</feature>
<dbReference type="InterPro" id="IPR006608">
    <property type="entry name" value="CC2D1A/B_DM14"/>
</dbReference>
<organism evidence="3 4">
    <name type="scientific">Teladorsagia circumcincta</name>
    <name type="common">Brown stomach worm</name>
    <name type="synonym">Ostertagia circumcincta</name>
    <dbReference type="NCBI Taxonomy" id="45464"/>
    <lineage>
        <taxon>Eukaryota</taxon>
        <taxon>Metazoa</taxon>
        <taxon>Ecdysozoa</taxon>
        <taxon>Nematoda</taxon>
        <taxon>Chromadorea</taxon>
        <taxon>Rhabditida</taxon>
        <taxon>Rhabditina</taxon>
        <taxon>Rhabditomorpha</taxon>
        <taxon>Strongyloidea</taxon>
        <taxon>Trichostrongylidae</taxon>
        <taxon>Teladorsagia</taxon>
    </lineage>
</organism>
<gene>
    <name evidence="3" type="ORF">TELCIR_13851</name>
</gene>
<feature type="non-terminal residue" evidence="3">
    <location>
        <position position="1"/>
    </location>
</feature>